<gene>
    <name evidence="1" type="ORF">EVAR_82692_1</name>
</gene>
<sequence>MINGDLPNQRMQKGGRRLLAVPALLKLVNRLAIEFVQSTQPGQLSFDRSPSVLSWEYDSFAGKNLLIATTYDPEPPNINNRPRPLSWRQSTLVVRLALRRLWPLTVPT</sequence>
<evidence type="ECO:0000313" key="2">
    <source>
        <dbReference type="Proteomes" id="UP000299102"/>
    </source>
</evidence>
<comment type="caution">
    <text evidence="1">The sequence shown here is derived from an EMBL/GenBank/DDBJ whole genome shotgun (WGS) entry which is preliminary data.</text>
</comment>
<dbReference type="AlphaFoldDB" id="A0A4C1VBV8"/>
<protein>
    <submittedName>
        <fullName evidence="1">Uncharacterized protein</fullName>
    </submittedName>
</protein>
<accession>A0A4C1VBV8</accession>
<evidence type="ECO:0000313" key="1">
    <source>
        <dbReference type="EMBL" id="GBP35757.1"/>
    </source>
</evidence>
<keyword evidence="2" id="KW-1185">Reference proteome</keyword>
<proteinExistence type="predicted"/>
<organism evidence="1 2">
    <name type="scientific">Eumeta variegata</name>
    <name type="common">Bagworm moth</name>
    <name type="synonym">Eumeta japonica</name>
    <dbReference type="NCBI Taxonomy" id="151549"/>
    <lineage>
        <taxon>Eukaryota</taxon>
        <taxon>Metazoa</taxon>
        <taxon>Ecdysozoa</taxon>
        <taxon>Arthropoda</taxon>
        <taxon>Hexapoda</taxon>
        <taxon>Insecta</taxon>
        <taxon>Pterygota</taxon>
        <taxon>Neoptera</taxon>
        <taxon>Endopterygota</taxon>
        <taxon>Lepidoptera</taxon>
        <taxon>Glossata</taxon>
        <taxon>Ditrysia</taxon>
        <taxon>Tineoidea</taxon>
        <taxon>Psychidae</taxon>
        <taxon>Oiketicinae</taxon>
        <taxon>Eumeta</taxon>
    </lineage>
</organism>
<dbReference type="EMBL" id="BGZK01000308">
    <property type="protein sequence ID" value="GBP35757.1"/>
    <property type="molecule type" value="Genomic_DNA"/>
</dbReference>
<dbReference type="Proteomes" id="UP000299102">
    <property type="component" value="Unassembled WGS sequence"/>
</dbReference>
<name>A0A4C1VBV8_EUMVA</name>
<reference evidence="1 2" key="1">
    <citation type="journal article" date="2019" name="Commun. Biol.">
        <title>The bagworm genome reveals a unique fibroin gene that provides high tensile strength.</title>
        <authorList>
            <person name="Kono N."/>
            <person name="Nakamura H."/>
            <person name="Ohtoshi R."/>
            <person name="Tomita M."/>
            <person name="Numata K."/>
            <person name="Arakawa K."/>
        </authorList>
    </citation>
    <scope>NUCLEOTIDE SEQUENCE [LARGE SCALE GENOMIC DNA]</scope>
</reference>